<reference evidence="2 3" key="1">
    <citation type="journal article" date="2019" name="Proc. Natl. Acad. Sci. U.S.A.">
        <title>Regulatory changes in pterin and carotenoid genes underlie balanced color polymorphisms in the wall lizard.</title>
        <authorList>
            <person name="Andrade P."/>
            <person name="Pinho C."/>
            <person name="Perez I de Lanuza G."/>
            <person name="Afonso S."/>
            <person name="Brejcha J."/>
            <person name="Rubin C.J."/>
            <person name="Wallerman O."/>
            <person name="Pereira P."/>
            <person name="Sabatino S.J."/>
            <person name="Bellati A."/>
            <person name="Pellitteri-Rosa D."/>
            <person name="Bosakova Z."/>
            <person name="Bunikis I."/>
            <person name="Carretero M.A."/>
            <person name="Feiner N."/>
            <person name="Marsik P."/>
            <person name="Pauperio F."/>
            <person name="Salvi D."/>
            <person name="Soler L."/>
            <person name="While G.M."/>
            <person name="Uller T."/>
            <person name="Font E."/>
            <person name="Andersson L."/>
            <person name="Carneiro M."/>
        </authorList>
    </citation>
    <scope>NUCLEOTIDE SEQUENCE</scope>
</reference>
<dbReference type="GO" id="GO:0032050">
    <property type="term" value="F:clathrin heavy chain binding"/>
    <property type="evidence" value="ECO:0007669"/>
    <property type="project" value="TreeGrafter"/>
</dbReference>
<dbReference type="InterPro" id="IPR008942">
    <property type="entry name" value="ENTH_VHS"/>
</dbReference>
<name>A0A670JZK4_PODMU</name>
<dbReference type="PROSITE" id="PS50942">
    <property type="entry name" value="ENTH"/>
    <property type="match status" value="1"/>
</dbReference>
<dbReference type="AlphaFoldDB" id="A0A670JZK4"/>
<dbReference type="Pfam" id="PF07651">
    <property type="entry name" value="ANTH"/>
    <property type="match status" value="1"/>
</dbReference>
<accession>A0A670JZK4</accession>
<sequence length="83" mass="9440">MDSATAKAICKAMTHNKVMGPRKKHLNHLIQCTTEMDVNIPQLAETIFERTANKSWVVLFKPLIATPHLTMYGNEHFIKYLAS</sequence>
<dbReference type="GO" id="GO:0008021">
    <property type="term" value="C:synaptic vesicle"/>
    <property type="evidence" value="ECO:0007669"/>
    <property type="project" value="TreeGrafter"/>
</dbReference>
<dbReference type="GO" id="GO:0048268">
    <property type="term" value="P:clathrin coat assembly"/>
    <property type="evidence" value="ECO:0007669"/>
    <property type="project" value="InterPro"/>
</dbReference>
<dbReference type="Gene3D" id="1.25.40.90">
    <property type="match status" value="1"/>
</dbReference>
<dbReference type="PANTHER" id="PTHR22951">
    <property type="entry name" value="CLATHRIN ASSEMBLY PROTEIN"/>
    <property type="match status" value="1"/>
</dbReference>
<dbReference type="GO" id="GO:0072583">
    <property type="term" value="P:clathrin-dependent endocytosis"/>
    <property type="evidence" value="ECO:0007669"/>
    <property type="project" value="InterPro"/>
</dbReference>
<evidence type="ECO:0000313" key="2">
    <source>
        <dbReference type="Ensembl" id="ENSPMRP00000030031.1"/>
    </source>
</evidence>
<dbReference type="PANTHER" id="PTHR22951:SF11">
    <property type="entry name" value="ENTH DOMAIN-CONTAINING PROTEIN"/>
    <property type="match status" value="1"/>
</dbReference>
<evidence type="ECO:0000259" key="1">
    <source>
        <dbReference type="PROSITE" id="PS50942"/>
    </source>
</evidence>
<dbReference type="InterPro" id="IPR011417">
    <property type="entry name" value="ANTH_dom"/>
</dbReference>
<dbReference type="GO" id="GO:0030136">
    <property type="term" value="C:clathrin-coated vesicle"/>
    <property type="evidence" value="ECO:0007669"/>
    <property type="project" value="TreeGrafter"/>
</dbReference>
<dbReference type="GO" id="GO:0005546">
    <property type="term" value="F:phosphatidylinositol-4,5-bisphosphate binding"/>
    <property type="evidence" value="ECO:0007669"/>
    <property type="project" value="TreeGrafter"/>
</dbReference>
<dbReference type="GO" id="GO:0000149">
    <property type="term" value="F:SNARE binding"/>
    <property type="evidence" value="ECO:0007669"/>
    <property type="project" value="TreeGrafter"/>
</dbReference>
<dbReference type="GO" id="GO:0005545">
    <property type="term" value="F:1-phosphatidylinositol binding"/>
    <property type="evidence" value="ECO:0007669"/>
    <property type="project" value="TreeGrafter"/>
</dbReference>
<dbReference type="GO" id="GO:0005905">
    <property type="term" value="C:clathrin-coated pit"/>
    <property type="evidence" value="ECO:0007669"/>
    <property type="project" value="TreeGrafter"/>
</dbReference>
<dbReference type="InterPro" id="IPR045192">
    <property type="entry name" value="AP180-like"/>
</dbReference>
<dbReference type="SUPFAM" id="SSF48464">
    <property type="entry name" value="ENTH/VHS domain"/>
    <property type="match status" value="1"/>
</dbReference>
<dbReference type="OMA" id="ICKAMTH"/>
<organism evidence="2 3">
    <name type="scientific">Podarcis muralis</name>
    <name type="common">Wall lizard</name>
    <name type="synonym">Lacerta muralis</name>
    <dbReference type="NCBI Taxonomy" id="64176"/>
    <lineage>
        <taxon>Eukaryota</taxon>
        <taxon>Metazoa</taxon>
        <taxon>Chordata</taxon>
        <taxon>Craniata</taxon>
        <taxon>Vertebrata</taxon>
        <taxon>Euteleostomi</taxon>
        <taxon>Lepidosauria</taxon>
        <taxon>Squamata</taxon>
        <taxon>Bifurcata</taxon>
        <taxon>Unidentata</taxon>
        <taxon>Episquamata</taxon>
        <taxon>Laterata</taxon>
        <taxon>Lacertibaenia</taxon>
        <taxon>Lacertidae</taxon>
        <taxon>Podarcis</taxon>
    </lineage>
</organism>
<dbReference type="Ensembl" id="ENSPMRT00000031843.1">
    <property type="protein sequence ID" value="ENSPMRP00000030031.1"/>
    <property type="gene ID" value="ENSPMRG00000019417.1"/>
</dbReference>
<dbReference type="GO" id="GO:0098894">
    <property type="term" value="C:extrinsic component of presynaptic endocytic zone membrane"/>
    <property type="evidence" value="ECO:0007669"/>
    <property type="project" value="TreeGrafter"/>
</dbReference>
<dbReference type="InterPro" id="IPR013809">
    <property type="entry name" value="ENTH"/>
</dbReference>
<reference evidence="2" key="2">
    <citation type="submission" date="2025-08" db="UniProtKB">
        <authorList>
            <consortium name="Ensembl"/>
        </authorList>
    </citation>
    <scope>IDENTIFICATION</scope>
</reference>
<protein>
    <recommendedName>
        <fullName evidence="1">ENTH domain-containing protein</fullName>
    </recommendedName>
</protein>
<dbReference type="GO" id="GO:0016185">
    <property type="term" value="P:synaptic vesicle budding from presynaptic endocytic zone membrane"/>
    <property type="evidence" value="ECO:0007669"/>
    <property type="project" value="TreeGrafter"/>
</dbReference>
<feature type="domain" description="ENTH" evidence="1">
    <location>
        <begin position="1"/>
        <end position="83"/>
    </location>
</feature>
<evidence type="ECO:0000313" key="3">
    <source>
        <dbReference type="Proteomes" id="UP000472272"/>
    </source>
</evidence>
<dbReference type="Proteomes" id="UP000472272">
    <property type="component" value="Chromosome 14"/>
</dbReference>
<reference evidence="2" key="3">
    <citation type="submission" date="2025-09" db="UniProtKB">
        <authorList>
            <consortium name="Ensembl"/>
        </authorList>
    </citation>
    <scope>IDENTIFICATION</scope>
</reference>
<proteinExistence type="predicted"/>
<keyword evidence="3" id="KW-1185">Reference proteome</keyword>